<dbReference type="InterPro" id="IPR016187">
    <property type="entry name" value="CTDL_fold"/>
</dbReference>
<dbReference type="AlphaFoldDB" id="E3NGL2"/>
<keyword evidence="3" id="KW-1133">Transmembrane helix</keyword>
<dbReference type="Gene3D" id="3.10.100.10">
    <property type="entry name" value="Mannose-Binding Protein A, subunit A"/>
    <property type="match status" value="3"/>
</dbReference>
<dbReference type="PANTHER" id="PTHR22991:SF44">
    <property type="entry name" value="C-TYPE LECTIN-RELATED"/>
    <property type="match status" value="1"/>
</dbReference>
<dbReference type="OrthoDB" id="418245at2759"/>
<proteinExistence type="predicted"/>
<protein>
    <recommendedName>
        <fullName evidence="4">C-type lectin domain-containing protein</fullName>
    </recommendedName>
</protein>
<evidence type="ECO:0000313" key="5">
    <source>
        <dbReference type="EMBL" id="EFO97132.1"/>
    </source>
</evidence>
<dbReference type="CDD" id="cd00037">
    <property type="entry name" value="CLECT"/>
    <property type="match status" value="3"/>
</dbReference>
<keyword evidence="3" id="KW-0812">Transmembrane</keyword>
<feature type="region of interest" description="Disordered" evidence="2">
    <location>
        <begin position="162"/>
        <end position="219"/>
    </location>
</feature>
<accession>E3NGL2</accession>
<feature type="compositionally biased region" description="Low complexity" evidence="2">
    <location>
        <begin position="167"/>
        <end position="215"/>
    </location>
</feature>
<keyword evidence="6" id="KW-1185">Reference proteome</keyword>
<feature type="domain" description="C-type lectin" evidence="4">
    <location>
        <begin position="705"/>
        <end position="817"/>
    </location>
</feature>
<dbReference type="PROSITE" id="PS50041">
    <property type="entry name" value="C_TYPE_LECTIN_2"/>
    <property type="match status" value="2"/>
</dbReference>
<feature type="transmembrane region" description="Helical" evidence="3">
    <location>
        <begin position="132"/>
        <end position="156"/>
    </location>
</feature>
<dbReference type="InterPro" id="IPR001304">
    <property type="entry name" value="C-type_lectin-like"/>
</dbReference>
<dbReference type="InterPro" id="IPR050976">
    <property type="entry name" value="Snaclec"/>
</dbReference>
<name>E3NGL2_CAERE</name>
<evidence type="ECO:0000256" key="1">
    <source>
        <dbReference type="ARBA" id="ARBA00023157"/>
    </source>
</evidence>
<dbReference type="InterPro" id="IPR016186">
    <property type="entry name" value="C-type_lectin-like/link_sf"/>
</dbReference>
<dbReference type="InterPro" id="IPR055578">
    <property type="entry name" value="DUF7154"/>
</dbReference>
<organism evidence="6">
    <name type="scientific">Caenorhabditis remanei</name>
    <name type="common">Caenorhabditis vulgaris</name>
    <dbReference type="NCBI Taxonomy" id="31234"/>
    <lineage>
        <taxon>Eukaryota</taxon>
        <taxon>Metazoa</taxon>
        <taxon>Ecdysozoa</taxon>
        <taxon>Nematoda</taxon>
        <taxon>Chromadorea</taxon>
        <taxon>Rhabditida</taxon>
        <taxon>Rhabditina</taxon>
        <taxon>Rhabditomorpha</taxon>
        <taxon>Rhabditoidea</taxon>
        <taxon>Rhabditidae</taxon>
        <taxon>Peloderinae</taxon>
        <taxon>Caenorhabditis</taxon>
    </lineage>
</organism>
<sequence>MVNTCDYNYNNYCYTKLNFQFTFTDAQDACQRDCSSLSIHSKLENRLVVSMFNMTRSLLLGGVAPSENLGTRADRTTEDYNNLKLFDMELSYAFGNRPASSNEDPTTEMEEIPKQKHFALLNRIVDSQFRKIVLIGLFNIIILGVFAVALFFLLFLNHKDSHTPSDSVSTAVSTGTTASGPTKSSSLTTNTVSSGTTVSAHPTNTKPTGTTTTITRNPSDCTPTTPATLLFAYSNDISTSLIQHGRSWITDYFTSLKIVYFANVRFDTTTGDPIYFNTNKSDFTDSVSANLPDSTLSFPSQRTESNVLNVIRVSSITIRIFYNIKFQKFLSHQEYPLCGSILYILMKRLPNTKDVSDLIQQLRELHIFVYTVTDTNSFGGNDQGLMCEITHATNGFCDFQSTDMRNEIYQTVLEISRTYQFVSQSYLVSGSGVINVPSFVRPVQGNQSGTMSLVITFQNHGTDDNLKSVSFSMLDDQNNEVLSDHYKSTNGNSFLRHPVLKNDVTYNIVINYEYGEERKEIIEVRFYSFSRMKYFITITVLLVFLFNLMESLTICPNGFDPSTQFMKMESCWKYMPDLLDQEAADAECLKNNGAALVMISSCETTHALQQYLRDKGVSRIWTGLTCNQTGVPTSCYWSDGRPSTSVLQADPGANDFAPGSPNVTVGECISYEESSRHWISTNCGVSMTFVCEVPPTSNDNCTHNYNHNCYFPSNNSLTFGDAQKSCAQNCGNLVSIHSELENRYIASLFSEPGTIKIGGVAPSKNTVIWSDYSNAVFNNLHTFNNGNCLFMDVNSDDSTDGLWYTDNCSRASWYVCKRPNKLKCSNT</sequence>
<reference evidence="5" key="1">
    <citation type="submission" date="2007-07" db="EMBL/GenBank/DDBJ databases">
        <title>PCAP assembly of the Caenorhabditis remanei genome.</title>
        <authorList>
            <consortium name="The Caenorhabditis remanei Sequencing Consortium"/>
            <person name="Wilson R.K."/>
        </authorList>
    </citation>
    <scope>NUCLEOTIDE SEQUENCE [LARGE SCALE GENOMIC DNA]</scope>
    <source>
        <strain evidence="5">PB4641</strain>
    </source>
</reference>
<evidence type="ECO:0000313" key="6">
    <source>
        <dbReference type="Proteomes" id="UP000008281"/>
    </source>
</evidence>
<gene>
    <name evidence="5" type="ORF">CRE_30190</name>
</gene>
<dbReference type="EMBL" id="DS268656">
    <property type="protein sequence ID" value="EFO97132.1"/>
    <property type="molecule type" value="Genomic_DNA"/>
</dbReference>
<dbReference type="SUPFAM" id="SSF56436">
    <property type="entry name" value="C-type lectin-like"/>
    <property type="match status" value="3"/>
</dbReference>
<dbReference type="eggNOG" id="KOG4297">
    <property type="taxonomic scope" value="Eukaryota"/>
</dbReference>
<dbReference type="PANTHER" id="PTHR22991">
    <property type="entry name" value="PROTEIN CBG13490"/>
    <property type="match status" value="1"/>
</dbReference>
<feature type="domain" description="C-type lectin" evidence="4">
    <location>
        <begin position="567"/>
        <end position="692"/>
    </location>
</feature>
<dbReference type="Proteomes" id="UP000008281">
    <property type="component" value="Unassembled WGS sequence"/>
</dbReference>
<evidence type="ECO:0000256" key="2">
    <source>
        <dbReference type="SAM" id="MobiDB-lite"/>
    </source>
</evidence>
<dbReference type="Pfam" id="PF23673">
    <property type="entry name" value="DUF7154"/>
    <property type="match status" value="1"/>
</dbReference>
<dbReference type="InParanoid" id="E3NGL2"/>
<dbReference type="STRING" id="31234.E3NGL2"/>
<evidence type="ECO:0000259" key="4">
    <source>
        <dbReference type="PROSITE" id="PS50041"/>
    </source>
</evidence>
<keyword evidence="1" id="KW-1015">Disulfide bond</keyword>
<keyword evidence="3" id="KW-0472">Membrane</keyword>
<dbReference type="SMART" id="SM00034">
    <property type="entry name" value="CLECT"/>
    <property type="match status" value="3"/>
</dbReference>
<dbReference type="Pfam" id="PF00059">
    <property type="entry name" value="Lectin_C"/>
    <property type="match status" value="2"/>
</dbReference>
<dbReference type="HOGENOM" id="CLU_312661_0_0_1"/>
<evidence type="ECO:0000256" key="3">
    <source>
        <dbReference type="SAM" id="Phobius"/>
    </source>
</evidence>